<reference evidence="2" key="2">
    <citation type="submission" date="2023-06" db="EMBL/GenBank/DDBJ databases">
        <authorList>
            <person name="Ma L."/>
            <person name="Liu K.-W."/>
            <person name="Li Z."/>
            <person name="Hsiao Y.-Y."/>
            <person name="Qi Y."/>
            <person name="Fu T."/>
            <person name="Tang G."/>
            <person name="Zhang D."/>
            <person name="Sun W.-H."/>
            <person name="Liu D.-K."/>
            <person name="Li Y."/>
            <person name="Chen G.-Z."/>
            <person name="Liu X.-D."/>
            <person name="Liao X.-Y."/>
            <person name="Jiang Y.-T."/>
            <person name="Yu X."/>
            <person name="Hao Y."/>
            <person name="Huang J."/>
            <person name="Zhao X.-W."/>
            <person name="Ke S."/>
            <person name="Chen Y.-Y."/>
            <person name="Wu W.-L."/>
            <person name="Hsu J.-L."/>
            <person name="Lin Y.-F."/>
            <person name="Huang M.-D."/>
            <person name="Li C.-Y."/>
            <person name="Huang L."/>
            <person name="Wang Z.-W."/>
            <person name="Zhao X."/>
            <person name="Zhong W.-Y."/>
            <person name="Peng D.-H."/>
            <person name="Ahmad S."/>
            <person name="Lan S."/>
            <person name="Zhang J.-S."/>
            <person name="Tsai W.-C."/>
            <person name="Van De Peer Y."/>
            <person name="Liu Z.-J."/>
        </authorList>
    </citation>
    <scope>NUCLEOTIDE SEQUENCE</scope>
    <source>
        <strain evidence="2">SCP</strain>
        <tissue evidence="2">Leaves</tissue>
    </source>
</reference>
<keyword evidence="3" id="KW-1185">Reference proteome</keyword>
<dbReference type="EMBL" id="JAUJYN010000006">
    <property type="protein sequence ID" value="KAK1269655.1"/>
    <property type="molecule type" value="Genomic_DNA"/>
</dbReference>
<dbReference type="Proteomes" id="UP001179952">
    <property type="component" value="Unassembled WGS sequence"/>
</dbReference>
<organism evidence="2 3">
    <name type="scientific">Acorus gramineus</name>
    <name type="common">Dwarf sweet flag</name>
    <dbReference type="NCBI Taxonomy" id="55184"/>
    <lineage>
        <taxon>Eukaryota</taxon>
        <taxon>Viridiplantae</taxon>
        <taxon>Streptophyta</taxon>
        <taxon>Embryophyta</taxon>
        <taxon>Tracheophyta</taxon>
        <taxon>Spermatophyta</taxon>
        <taxon>Magnoliopsida</taxon>
        <taxon>Liliopsida</taxon>
        <taxon>Acoraceae</taxon>
        <taxon>Acorus</taxon>
    </lineage>
</organism>
<dbReference type="PANTHER" id="PTHR46929:SF3">
    <property type="entry name" value="MYB_SANT-LIKE DOMAIN-CONTAINING PROTEIN"/>
    <property type="match status" value="1"/>
</dbReference>
<evidence type="ECO:0000313" key="2">
    <source>
        <dbReference type="EMBL" id="KAK1269655.1"/>
    </source>
</evidence>
<comment type="caution">
    <text evidence="2">The sequence shown here is derived from an EMBL/GenBank/DDBJ whole genome shotgun (WGS) entry which is preliminary data.</text>
</comment>
<name>A0AAV9AZ68_ACOGR</name>
<gene>
    <name evidence="2" type="ORF">QJS04_geneDACA006796</name>
</gene>
<sequence length="348" mass="39490">MSKTNGETPRSGSGSKRIANWTPDMDCCLIKLLKEQYQSGNCSRGTFSKKAWNLVVPAFNQQMSMNVDKNHCHNRWKVLKGKYQIYSSLSNRDGWGWDDEKKMAIPSDTKEWAYVIAQNKKYATIRDRPFAFYRDFVEICGKMTLKECNLIGSNSDSAHESSESVGESNDAKKIPMAELQINENGVIRSPPRVHDTSFAEEAVPIFACMAGEGTSSSEQLIGGNEGLPNKKQRLNMTTGLKRKRKSSTDHFLAQLVDIGRQKLEISRAYLEREIASKPTVYSIEECIDRLLSYSNISVECTLATTEALKDEKNRIIFMTLKEDMRIPWIERQAIVYGLPHRDPLTPQK</sequence>
<dbReference type="AlphaFoldDB" id="A0AAV9AZ68"/>
<accession>A0AAV9AZ68</accession>
<reference evidence="2" key="1">
    <citation type="journal article" date="2023" name="Nat. Commun.">
        <title>Diploid and tetraploid genomes of Acorus and the evolution of monocots.</title>
        <authorList>
            <person name="Ma L."/>
            <person name="Liu K.W."/>
            <person name="Li Z."/>
            <person name="Hsiao Y.Y."/>
            <person name="Qi Y."/>
            <person name="Fu T."/>
            <person name="Tang G.D."/>
            <person name="Zhang D."/>
            <person name="Sun W.H."/>
            <person name="Liu D.K."/>
            <person name="Li Y."/>
            <person name="Chen G.Z."/>
            <person name="Liu X.D."/>
            <person name="Liao X.Y."/>
            <person name="Jiang Y.T."/>
            <person name="Yu X."/>
            <person name="Hao Y."/>
            <person name="Huang J."/>
            <person name="Zhao X.W."/>
            <person name="Ke S."/>
            <person name="Chen Y.Y."/>
            <person name="Wu W.L."/>
            <person name="Hsu J.L."/>
            <person name="Lin Y.F."/>
            <person name="Huang M.D."/>
            <person name="Li C.Y."/>
            <person name="Huang L."/>
            <person name="Wang Z.W."/>
            <person name="Zhao X."/>
            <person name="Zhong W.Y."/>
            <person name="Peng D.H."/>
            <person name="Ahmad S."/>
            <person name="Lan S."/>
            <person name="Zhang J.S."/>
            <person name="Tsai W.C."/>
            <person name="Van de Peer Y."/>
            <person name="Liu Z.J."/>
        </authorList>
    </citation>
    <scope>NUCLEOTIDE SEQUENCE</scope>
    <source>
        <strain evidence="2">SCP</strain>
    </source>
</reference>
<evidence type="ECO:0000259" key="1">
    <source>
        <dbReference type="Pfam" id="PF12776"/>
    </source>
</evidence>
<proteinExistence type="predicted"/>
<protein>
    <recommendedName>
        <fullName evidence="1">Myb/SANT-like domain-containing protein</fullName>
    </recommendedName>
</protein>
<evidence type="ECO:0000313" key="3">
    <source>
        <dbReference type="Proteomes" id="UP001179952"/>
    </source>
</evidence>
<feature type="domain" description="Myb/SANT-like" evidence="1">
    <location>
        <begin position="20"/>
        <end position="112"/>
    </location>
</feature>
<dbReference type="Pfam" id="PF12776">
    <property type="entry name" value="Myb_DNA-bind_3"/>
    <property type="match status" value="1"/>
</dbReference>
<dbReference type="InterPro" id="IPR024752">
    <property type="entry name" value="Myb/SANT-like_dom"/>
</dbReference>
<dbReference type="PANTHER" id="PTHR46929">
    <property type="entry name" value="EXPRESSED PROTEIN"/>
    <property type="match status" value="1"/>
</dbReference>